<gene>
    <name evidence="12" type="ORF">LUZ62_071833</name>
</gene>
<evidence type="ECO:0000256" key="6">
    <source>
        <dbReference type="ARBA" id="ARBA00022989"/>
    </source>
</evidence>
<dbReference type="Proteomes" id="UP001140206">
    <property type="component" value="Chromosome 4"/>
</dbReference>
<evidence type="ECO:0000313" key="12">
    <source>
        <dbReference type="EMBL" id="KAJ4761458.1"/>
    </source>
</evidence>
<feature type="domain" description="Trichome birefringence-like N-terminal" evidence="11">
    <location>
        <begin position="121"/>
        <end position="172"/>
    </location>
</feature>
<organism evidence="12 13">
    <name type="scientific">Rhynchospora pubera</name>
    <dbReference type="NCBI Taxonomy" id="906938"/>
    <lineage>
        <taxon>Eukaryota</taxon>
        <taxon>Viridiplantae</taxon>
        <taxon>Streptophyta</taxon>
        <taxon>Embryophyta</taxon>
        <taxon>Tracheophyta</taxon>
        <taxon>Spermatophyta</taxon>
        <taxon>Magnoliopsida</taxon>
        <taxon>Liliopsida</taxon>
        <taxon>Poales</taxon>
        <taxon>Cyperaceae</taxon>
        <taxon>Cyperoideae</taxon>
        <taxon>Rhynchosporeae</taxon>
        <taxon>Rhynchospora</taxon>
    </lineage>
</organism>
<keyword evidence="8 9" id="KW-0472">Membrane</keyword>
<keyword evidence="6 9" id="KW-1133">Transmembrane helix</keyword>
<dbReference type="GO" id="GO:0000139">
    <property type="term" value="C:Golgi membrane"/>
    <property type="evidence" value="ECO:0007669"/>
    <property type="project" value="UniProtKB-SubCell"/>
</dbReference>
<feature type="domain" description="Trichome birefringence-like C-terminal" evidence="10">
    <location>
        <begin position="173"/>
        <end position="458"/>
    </location>
</feature>
<dbReference type="PANTHER" id="PTHR32285:SF253">
    <property type="entry name" value="OS06G0234600 PROTEIN"/>
    <property type="match status" value="1"/>
</dbReference>
<feature type="transmembrane region" description="Helical" evidence="9">
    <location>
        <begin position="34"/>
        <end position="52"/>
    </location>
</feature>
<dbReference type="InterPro" id="IPR029962">
    <property type="entry name" value="TBL"/>
</dbReference>
<dbReference type="PANTHER" id="PTHR32285">
    <property type="entry name" value="PROTEIN TRICHOME BIREFRINGENCE-LIKE 9-RELATED"/>
    <property type="match status" value="1"/>
</dbReference>
<dbReference type="GO" id="GO:1990538">
    <property type="term" value="F:xylan O-acetyltransferase activity"/>
    <property type="evidence" value="ECO:0007669"/>
    <property type="project" value="UniProtKB-ARBA"/>
</dbReference>
<evidence type="ECO:0000256" key="4">
    <source>
        <dbReference type="ARBA" id="ARBA00022692"/>
    </source>
</evidence>
<dbReference type="InterPro" id="IPR025846">
    <property type="entry name" value="TBL_N"/>
</dbReference>
<name>A0AAV8CZ17_9POAL</name>
<reference evidence="12" key="1">
    <citation type="submission" date="2022-08" db="EMBL/GenBank/DDBJ databases">
        <authorList>
            <person name="Marques A."/>
        </authorList>
    </citation>
    <scope>NUCLEOTIDE SEQUENCE</scope>
    <source>
        <strain evidence="12">RhyPub2mFocal</strain>
        <tissue evidence="12">Leaves</tissue>
    </source>
</reference>
<evidence type="ECO:0000256" key="9">
    <source>
        <dbReference type="SAM" id="Phobius"/>
    </source>
</evidence>
<comment type="caution">
    <text evidence="12">The sequence shown here is derived from an EMBL/GenBank/DDBJ whole genome shotgun (WGS) entry which is preliminary data.</text>
</comment>
<accession>A0AAV8CZ17</accession>
<evidence type="ECO:0000256" key="3">
    <source>
        <dbReference type="ARBA" id="ARBA00022679"/>
    </source>
</evidence>
<dbReference type="Pfam" id="PF14416">
    <property type="entry name" value="PMR5N"/>
    <property type="match status" value="1"/>
</dbReference>
<keyword evidence="5" id="KW-0735">Signal-anchor</keyword>
<dbReference type="EMBL" id="JAMFTS010000004">
    <property type="protein sequence ID" value="KAJ4761458.1"/>
    <property type="molecule type" value="Genomic_DNA"/>
</dbReference>
<proteinExistence type="inferred from homology"/>
<evidence type="ECO:0000259" key="10">
    <source>
        <dbReference type="Pfam" id="PF13839"/>
    </source>
</evidence>
<evidence type="ECO:0000256" key="8">
    <source>
        <dbReference type="ARBA" id="ARBA00023136"/>
    </source>
</evidence>
<evidence type="ECO:0000313" key="13">
    <source>
        <dbReference type="Proteomes" id="UP001140206"/>
    </source>
</evidence>
<keyword evidence="4 9" id="KW-0812">Transmembrane</keyword>
<evidence type="ECO:0000256" key="7">
    <source>
        <dbReference type="ARBA" id="ARBA00023034"/>
    </source>
</evidence>
<comment type="similarity">
    <text evidence="2">Belongs to the PC-esterase family. TBL subfamily.</text>
</comment>
<keyword evidence="13" id="KW-1185">Reference proteome</keyword>
<protein>
    <submittedName>
        <fullName evidence="12">TRICHOME BIREFRINGENCE-LIKE 20</fullName>
    </submittedName>
</protein>
<evidence type="ECO:0000256" key="1">
    <source>
        <dbReference type="ARBA" id="ARBA00004323"/>
    </source>
</evidence>
<evidence type="ECO:0000256" key="5">
    <source>
        <dbReference type="ARBA" id="ARBA00022968"/>
    </source>
</evidence>
<evidence type="ECO:0000259" key="11">
    <source>
        <dbReference type="Pfam" id="PF14416"/>
    </source>
</evidence>
<evidence type="ECO:0000256" key="2">
    <source>
        <dbReference type="ARBA" id="ARBA00007727"/>
    </source>
</evidence>
<comment type="subcellular location">
    <subcellularLocation>
        <location evidence="1">Golgi apparatus membrane</location>
        <topology evidence="1">Single-pass type II membrane protein</topology>
    </subcellularLocation>
</comment>
<dbReference type="Pfam" id="PF13839">
    <property type="entry name" value="PC-Esterase"/>
    <property type="match status" value="1"/>
</dbReference>
<dbReference type="AlphaFoldDB" id="A0AAV8CZ17"/>
<dbReference type="InterPro" id="IPR026057">
    <property type="entry name" value="TBL_C"/>
</dbReference>
<keyword evidence="7" id="KW-0333">Golgi apparatus</keyword>
<sequence>MASASASAVFLGFAPRFQNGTELLLLLQKKVTSFLLLSLGLSSILLLLTWGASSNTFMFTPKQALSDSAPSPGYPKITDDLTPTITYGEAVLPSGNLIADNSTATVSSQVPNNNSSPIIEPCDMSTGKWVRETREPIYSNLTCPFIPENKNCQQHGKSPGYLYWRWKPDGCDLPWFEPNRFLSVVRGKTFAFVGDSLARNHFDSLVCLLSQAEVPTNGDRNPYKRFLKVHFPSSNFTVMMIWTEFYVLGMPRTNASTSFDIHLDKINTAWTSRLPSLDYLVISGGNWLYRKNYLYESNKLIGCVYCRGENLTEYSLPYVIRRVVRKALESIQSCQNCDKLMTFLRSHTTSHFEKGSWFNGGFCNRTEPLNESELDFDAIEWEIRKIQKEEIERIKQFDGIGDTNRNKRYKWLDVTKAMMIRADGHPGKYYNKEYSRSAYDCLHWCLPGPVDMWNEMLMLNLINTSSLD</sequence>
<keyword evidence="3" id="KW-0808">Transferase</keyword>